<proteinExistence type="predicted"/>
<accession>A0AAV4UCI1</accession>
<dbReference type="Proteomes" id="UP001054945">
    <property type="component" value="Unassembled WGS sequence"/>
</dbReference>
<evidence type="ECO:0000313" key="1">
    <source>
        <dbReference type="EMBL" id="GIY55463.1"/>
    </source>
</evidence>
<dbReference type="EMBL" id="BPLR01012642">
    <property type="protein sequence ID" value="GIY55463.1"/>
    <property type="molecule type" value="Genomic_DNA"/>
</dbReference>
<reference evidence="1 2" key="1">
    <citation type="submission" date="2021-06" db="EMBL/GenBank/DDBJ databases">
        <title>Caerostris extrusa draft genome.</title>
        <authorList>
            <person name="Kono N."/>
            <person name="Arakawa K."/>
        </authorList>
    </citation>
    <scope>NUCLEOTIDE SEQUENCE [LARGE SCALE GENOMIC DNA]</scope>
</reference>
<keyword evidence="2" id="KW-1185">Reference proteome</keyword>
<gene>
    <name evidence="1" type="ORF">CEXT_806601</name>
</gene>
<evidence type="ECO:0000313" key="2">
    <source>
        <dbReference type="Proteomes" id="UP001054945"/>
    </source>
</evidence>
<dbReference type="AlphaFoldDB" id="A0AAV4UCI1"/>
<protein>
    <submittedName>
        <fullName evidence="1">Uncharacterized protein</fullName>
    </submittedName>
</protein>
<organism evidence="1 2">
    <name type="scientific">Caerostris extrusa</name>
    <name type="common">Bark spider</name>
    <name type="synonym">Caerostris bankana</name>
    <dbReference type="NCBI Taxonomy" id="172846"/>
    <lineage>
        <taxon>Eukaryota</taxon>
        <taxon>Metazoa</taxon>
        <taxon>Ecdysozoa</taxon>
        <taxon>Arthropoda</taxon>
        <taxon>Chelicerata</taxon>
        <taxon>Arachnida</taxon>
        <taxon>Araneae</taxon>
        <taxon>Araneomorphae</taxon>
        <taxon>Entelegynae</taxon>
        <taxon>Araneoidea</taxon>
        <taxon>Araneidae</taxon>
        <taxon>Caerostris</taxon>
    </lineage>
</organism>
<name>A0AAV4UCI1_CAEEX</name>
<comment type="caution">
    <text evidence="1">The sequence shown here is derived from an EMBL/GenBank/DDBJ whole genome shotgun (WGS) entry which is preliminary data.</text>
</comment>
<sequence>MLPPEDKFLKEDAWREKRVESFTLNPPITCFKLVTRLNVGLPNKKTDQTNRVSPLARPNIPCEEILPQDYKPLARRRLPSEERAANHSN</sequence>